<dbReference type="InterPro" id="IPR029063">
    <property type="entry name" value="SAM-dependent_MTases_sf"/>
</dbReference>
<evidence type="ECO:0000313" key="2">
    <source>
        <dbReference type="EMBL" id="GLW55808.1"/>
    </source>
</evidence>
<name>A0A9W6PJ19_9ACTN</name>
<feature type="domain" description="Methyltransferase" evidence="1">
    <location>
        <begin position="42"/>
        <end position="136"/>
    </location>
</feature>
<sequence>MERHEVSRIAHHDHPIAAPLSDGAVHHLLARLLRGREDGRLLDLGCGEGPWLVRALAAHPALRAVGVDTDPGALRTALRTAQQLGVDRRLGLHHRDAREFTTAEPFDAVLCIGATRTFGGPAPALAAIGPLLAPGGAVLLGEPYREREPAPAARDLAGTVAAIRDAGWLPVAGHTSSRTELDAYAWARTGSLTDWALDRPPGPDRDRALRAAADDREQWLGGQREALGFVTLVLRRSA</sequence>
<dbReference type="PANTHER" id="PTHR43667:SF2">
    <property type="entry name" value="FATTY ACID C-METHYL TRANSFERASE"/>
    <property type="match status" value="1"/>
</dbReference>
<dbReference type="SUPFAM" id="SSF53335">
    <property type="entry name" value="S-adenosyl-L-methionine-dependent methyltransferases"/>
    <property type="match status" value="1"/>
</dbReference>
<evidence type="ECO:0000313" key="3">
    <source>
        <dbReference type="Proteomes" id="UP001165143"/>
    </source>
</evidence>
<dbReference type="AlphaFoldDB" id="A0A9W6PJ19"/>
<reference evidence="2" key="1">
    <citation type="submission" date="2023-02" db="EMBL/GenBank/DDBJ databases">
        <title>Kitasatospora phosalacinea NBRC 14362.</title>
        <authorList>
            <person name="Ichikawa N."/>
            <person name="Sato H."/>
            <person name="Tonouchi N."/>
        </authorList>
    </citation>
    <scope>NUCLEOTIDE SEQUENCE</scope>
    <source>
        <strain evidence="2">NBRC 14362</strain>
    </source>
</reference>
<protein>
    <submittedName>
        <fullName evidence="2">SAM-dependent methyltransferase</fullName>
    </submittedName>
</protein>
<evidence type="ECO:0000259" key="1">
    <source>
        <dbReference type="Pfam" id="PF13649"/>
    </source>
</evidence>
<dbReference type="PANTHER" id="PTHR43667">
    <property type="entry name" value="CYCLOPROPANE-FATTY-ACYL-PHOSPHOLIPID SYNTHASE"/>
    <property type="match status" value="1"/>
</dbReference>
<gene>
    <name evidence="2" type="ORF">Kpho01_38190</name>
</gene>
<keyword evidence="2" id="KW-0489">Methyltransferase</keyword>
<dbReference type="OrthoDB" id="474235at2"/>
<dbReference type="CDD" id="cd02440">
    <property type="entry name" value="AdoMet_MTases"/>
    <property type="match status" value="1"/>
</dbReference>
<dbReference type="EMBL" id="BSRX01000021">
    <property type="protein sequence ID" value="GLW55808.1"/>
    <property type="molecule type" value="Genomic_DNA"/>
</dbReference>
<dbReference type="InterPro" id="IPR041698">
    <property type="entry name" value="Methyltransf_25"/>
</dbReference>
<accession>A0A9W6PJ19</accession>
<dbReference type="Proteomes" id="UP001165143">
    <property type="component" value="Unassembled WGS sequence"/>
</dbReference>
<dbReference type="InterPro" id="IPR050723">
    <property type="entry name" value="CFA/CMAS"/>
</dbReference>
<comment type="caution">
    <text evidence="2">The sequence shown here is derived from an EMBL/GenBank/DDBJ whole genome shotgun (WGS) entry which is preliminary data.</text>
</comment>
<dbReference type="Pfam" id="PF13649">
    <property type="entry name" value="Methyltransf_25"/>
    <property type="match status" value="1"/>
</dbReference>
<dbReference type="Gene3D" id="3.40.50.150">
    <property type="entry name" value="Vaccinia Virus protein VP39"/>
    <property type="match status" value="1"/>
</dbReference>
<dbReference type="GO" id="GO:0008168">
    <property type="term" value="F:methyltransferase activity"/>
    <property type="evidence" value="ECO:0007669"/>
    <property type="project" value="UniProtKB-KW"/>
</dbReference>
<dbReference type="GO" id="GO:0032259">
    <property type="term" value="P:methylation"/>
    <property type="evidence" value="ECO:0007669"/>
    <property type="project" value="UniProtKB-KW"/>
</dbReference>
<dbReference type="RefSeq" id="WP_033251252.1">
    <property type="nucleotide sequence ID" value="NZ_BSRX01000021.1"/>
</dbReference>
<organism evidence="2 3">
    <name type="scientific">Kitasatospora phosalacinea</name>
    <dbReference type="NCBI Taxonomy" id="2065"/>
    <lineage>
        <taxon>Bacteria</taxon>
        <taxon>Bacillati</taxon>
        <taxon>Actinomycetota</taxon>
        <taxon>Actinomycetes</taxon>
        <taxon>Kitasatosporales</taxon>
        <taxon>Streptomycetaceae</taxon>
        <taxon>Kitasatospora</taxon>
    </lineage>
</organism>
<proteinExistence type="predicted"/>
<keyword evidence="2" id="KW-0808">Transferase</keyword>